<accession>A0A0R0CND4</accession>
<dbReference type="RefSeq" id="WP_057628704.1">
    <property type="nucleotide sequence ID" value="NZ_LDJJ01000033.1"/>
</dbReference>
<feature type="compositionally biased region" description="Low complexity" evidence="1">
    <location>
        <begin position="215"/>
        <end position="228"/>
    </location>
</feature>
<sequence length="332" mass="36087">MFSWILALVLALLLWGLASAYLWLVARRSTERQHGLAALAGMRWREFSRIVHQAMAEQRGLHALTDEEDNDRGTSSDFLLQRDGKRWLVSCKHGRAYRFDAGAIHELASAISLTGAVGGLLITEGHVERDGLAEAEKQSIEVIDARQLWQLLKPYMPADVRDTVTGIARREAVRHTGIAGLAAVTFGLLVGMGYMTLRSDTPAAEPIVAAPAAHPVAAPASPQPQAAAEVDKDAAPAAAANPSDLIQDPDPATLLRYQQSVSKALASTAGVVSGIWLTRSTLSVERSGEDAQVWPLICKQLERYPALRTTRVQLNPRPGVNEPVRWRQCSTI</sequence>
<evidence type="ECO:0000313" key="4">
    <source>
        <dbReference type="Proteomes" id="UP000051863"/>
    </source>
</evidence>
<feature type="region of interest" description="Disordered" evidence="1">
    <location>
        <begin position="215"/>
        <end position="250"/>
    </location>
</feature>
<proteinExistence type="predicted"/>
<protein>
    <submittedName>
        <fullName evidence="3">Membrane protein</fullName>
    </submittedName>
</protein>
<reference evidence="3 4" key="1">
    <citation type="submission" date="2015-05" db="EMBL/GenBank/DDBJ databases">
        <title>Genome sequencing and analysis of members of genus Stenotrophomonas.</title>
        <authorList>
            <person name="Patil P.P."/>
            <person name="Midha S."/>
            <person name="Patil P.B."/>
        </authorList>
    </citation>
    <scope>NUCLEOTIDE SEQUENCE [LARGE SCALE GENOMIC DNA]</scope>
    <source>
        <strain evidence="3 4">DSM 18941</strain>
    </source>
</reference>
<evidence type="ECO:0000256" key="1">
    <source>
        <dbReference type="SAM" id="MobiDB-lite"/>
    </source>
</evidence>
<dbReference type="AlphaFoldDB" id="A0A0R0CND4"/>
<dbReference type="GO" id="GO:0009307">
    <property type="term" value="P:DNA restriction-modification system"/>
    <property type="evidence" value="ECO:0007669"/>
    <property type="project" value="InterPro"/>
</dbReference>
<dbReference type="OrthoDB" id="5965220at2"/>
<dbReference type="PATRIC" id="fig|405446.3.peg.1523"/>
<evidence type="ECO:0000259" key="2">
    <source>
        <dbReference type="Pfam" id="PF04471"/>
    </source>
</evidence>
<dbReference type="GO" id="GO:0003677">
    <property type="term" value="F:DNA binding"/>
    <property type="evidence" value="ECO:0007669"/>
    <property type="project" value="InterPro"/>
</dbReference>
<dbReference type="InterPro" id="IPR011335">
    <property type="entry name" value="Restrct_endonuc-II-like"/>
</dbReference>
<dbReference type="GO" id="GO:0004519">
    <property type="term" value="F:endonuclease activity"/>
    <property type="evidence" value="ECO:0007669"/>
    <property type="project" value="InterPro"/>
</dbReference>
<dbReference type="Pfam" id="PF04471">
    <property type="entry name" value="Mrr_cat"/>
    <property type="match status" value="1"/>
</dbReference>
<dbReference type="SUPFAM" id="SSF52980">
    <property type="entry name" value="Restriction endonuclease-like"/>
    <property type="match status" value="1"/>
</dbReference>
<comment type="caution">
    <text evidence="3">The sequence shown here is derived from an EMBL/GenBank/DDBJ whole genome shotgun (WGS) entry which is preliminary data.</text>
</comment>
<organism evidence="3 4">
    <name type="scientific">Stenotrophomonas terrae</name>
    <dbReference type="NCBI Taxonomy" id="405446"/>
    <lineage>
        <taxon>Bacteria</taxon>
        <taxon>Pseudomonadati</taxon>
        <taxon>Pseudomonadota</taxon>
        <taxon>Gammaproteobacteria</taxon>
        <taxon>Lysobacterales</taxon>
        <taxon>Lysobacteraceae</taxon>
        <taxon>Stenotrophomonas</taxon>
    </lineage>
</organism>
<dbReference type="InterPro" id="IPR007560">
    <property type="entry name" value="Restrct_endonuc_IV_Mrr"/>
</dbReference>
<gene>
    <name evidence="3" type="ORF">ABB27_10195</name>
</gene>
<dbReference type="Proteomes" id="UP000051863">
    <property type="component" value="Unassembled WGS sequence"/>
</dbReference>
<dbReference type="EMBL" id="LDJJ01000033">
    <property type="protein sequence ID" value="KRG67335.1"/>
    <property type="molecule type" value="Genomic_DNA"/>
</dbReference>
<feature type="domain" description="Restriction endonuclease type IV Mrr" evidence="2">
    <location>
        <begin position="40"/>
        <end position="152"/>
    </location>
</feature>
<keyword evidence="4" id="KW-1185">Reference proteome</keyword>
<evidence type="ECO:0000313" key="3">
    <source>
        <dbReference type="EMBL" id="KRG67335.1"/>
    </source>
</evidence>
<name>A0A0R0CND4_9GAMM</name>